<name>A0A6P6A8C6_DURZI</name>
<dbReference type="GeneID" id="111307432"/>
<dbReference type="RefSeq" id="XP_022761184.1">
    <property type="nucleotide sequence ID" value="XM_022905449.1"/>
</dbReference>
<keyword evidence="2" id="KW-1185">Reference proteome</keyword>
<dbReference type="AlphaFoldDB" id="A0A6P6A8C6"/>
<dbReference type="KEGG" id="dzi:111307432"/>
<evidence type="ECO:0000313" key="2">
    <source>
        <dbReference type="Proteomes" id="UP000515121"/>
    </source>
</evidence>
<sequence>MSNLQQSFNAGQTQGQTQGRTEQMIQSTKDTANAARDQATNATQSAQESAQQGQQQTAGFLQQVSSLPVIPFHQFFCFSIIIIPHFEGTLNRQLIKFTLF</sequence>
<dbReference type="Proteomes" id="UP000515121">
    <property type="component" value="Unplaced"/>
</dbReference>
<gene>
    <name evidence="3" type="primary">LOC111307432</name>
</gene>
<feature type="compositionally biased region" description="Low complexity" evidence="1">
    <location>
        <begin position="11"/>
        <end position="23"/>
    </location>
</feature>
<accession>A0A6P6A8C6</accession>
<evidence type="ECO:0000256" key="1">
    <source>
        <dbReference type="SAM" id="MobiDB-lite"/>
    </source>
</evidence>
<organism evidence="2 3">
    <name type="scientific">Durio zibethinus</name>
    <name type="common">Durian</name>
    <dbReference type="NCBI Taxonomy" id="66656"/>
    <lineage>
        <taxon>Eukaryota</taxon>
        <taxon>Viridiplantae</taxon>
        <taxon>Streptophyta</taxon>
        <taxon>Embryophyta</taxon>
        <taxon>Tracheophyta</taxon>
        <taxon>Spermatophyta</taxon>
        <taxon>Magnoliopsida</taxon>
        <taxon>eudicotyledons</taxon>
        <taxon>Gunneridae</taxon>
        <taxon>Pentapetalae</taxon>
        <taxon>rosids</taxon>
        <taxon>malvids</taxon>
        <taxon>Malvales</taxon>
        <taxon>Malvaceae</taxon>
        <taxon>Helicteroideae</taxon>
        <taxon>Durio</taxon>
    </lineage>
</organism>
<feature type="compositionally biased region" description="Low complexity" evidence="1">
    <location>
        <begin position="38"/>
        <end position="55"/>
    </location>
</feature>
<evidence type="ECO:0000313" key="3">
    <source>
        <dbReference type="RefSeq" id="XP_022761184.1"/>
    </source>
</evidence>
<protein>
    <submittedName>
        <fullName evidence="3">Late embryogenesis abundant protein 1 isoform X1</fullName>
    </submittedName>
</protein>
<feature type="region of interest" description="Disordered" evidence="1">
    <location>
        <begin position="1"/>
        <end position="55"/>
    </location>
</feature>
<feature type="compositionally biased region" description="Polar residues" evidence="1">
    <location>
        <begin position="1"/>
        <end position="10"/>
    </location>
</feature>
<proteinExistence type="predicted"/>
<reference evidence="3" key="1">
    <citation type="submission" date="2025-08" db="UniProtKB">
        <authorList>
            <consortium name="RefSeq"/>
        </authorList>
    </citation>
    <scope>IDENTIFICATION</scope>
    <source>
        <tissue evidence="3">Fruit stalk</tissue>
    </source>
</reference>